<comment type="caution">
    <text evidence="4">The sequence shown here is derived from an EMBL/GenBank/DDBJ whole genome shotgun (WGS) entry which is preliminary data.</text>
</comment>
<dbReference type="GO" id="GO:0016780">
    <property type="term" value="F:phosphotransferase activity, for other substituted phosphate groups"/>
    <property type="evidence" value="ECO:0007669"/>
    <property type="project" value="TreeGrafter"/>
</dbReference>
<sequence length="430" mass="48222">MKRVNLFFTAALVPLDLITLLAAAAAAYAVRFSPYASSIRPIIFDLDFSSYMNVALPAALVWLLIFALSGLYAIRPNRLAVEMTKVLLACSSGIAVILAIAFFSRELFDSRFIVLAVWVLAIIFVVIERFLIRTLQRSLRKFGIGLQRVVIIGKTKSGQSLRKYFATYPSIGYEVVGHYANFSPGVKESLLTLKKKDAIDTILLANPEADKKEVRDVKTFSDIEQIDFLYSAELFPGSAVHPIIHTLAGQPVIEVPKTPLDGWGAIYKRGFDFIVAFILIILSLPIQLLAALAIFIESPGNVFFVHKRVGRGRKIYNHLKFRTMIKDAHKYRFDPEFIKKYGNEREGTPLFKLTHDPRILKVGGFIRKFSIDEIPEFYMVLTGKMSLVGPRPHLPGEVENYKPHQKQVLTIKPGITGMAQVGGRADLDFD</sequence>
<dbReference type="PANTHER" id="PTHR30576">
    <property type="entry name" value="COLANIC BIOSYNTHESIS UDP-GLUCOSE LIPID CARRIER TRANSFERASE"/>
    <property type="match status" value="1"/>
</dbReference>
<dbReference type="Pfam" id="PF02397">
    <property type="entry name" value="Bac_transf"/>
    <property type="match status" value="1"/>
</dbReference>
<dbReference type="InterPro" id="IPR003362">
    <property type="entry name" value="Bact_transf"/>
</dbReference>
<dbReference type="EMBL" id="PFSI01000051">
    <property type="protein sequence ID" value="PJC24296.1"/>
    <property type="molecule type" value="Genomic_DNA"/>
</dbReference>
<dbReference type="PANTHER" id="PTHR30576:SF10">
    <property type="entry name" value="SLL5057 PROTEIN"/>
    <property type="match status" value="1"/>
</dbReference>
<reference evidence="5" key="1">
    <citation type="submission" date="2017-09" db="EMBL/GenBank/DDBJ databases">
        <title>Depth-based differentiation of microbial function through sediment-hosted aquifers and enrichment of novel symbionts in the deep terrestrial subsurface.</title>
        <authorList>
            <person name="Probst A.J."/>
            <person name="Ladd B."/>
            <person name="Jarett J.K."/>
            <person name="Geller-Mcgrath D.E."/>
            <person name="Sieber C.M.K."/>
            <person name="Emerson J.B."/>
            <person name="Anantharaman K."/>
            <person name="Thomas B.C."/>
            <person name="Malmstrom R."/>
            <person name="Stieglmeier M."/>
            <person name="Klingl A."/>
            <person name="Woyke T."/>
            <person name="Ryan C.M."/>
            <person name="Banfield J.F."/>
        </authorList>
    </citation>
    <scope>NUCLEOTIDE SEQUENCE [LARGE SCALE GENOMIC DNA]</scope>
</reference>
<keyword evidence="2" id="KW-0472">Membrane</keyword>
<evidence type="ECO:0000313" key="5">
    <source>
        <dbReference type="Proteomes" id="UP000230251"/>
    </source>
</evidence>
<keyword evidence="2" id="KW-0812">Transmembrane</keyword>
<feature type="transmembrane region" description="Helical" evidence="2">
    <location>
        <begin position="86"/>
        <end position="104"/>
    </location>
</feature>
<gene>
    <name evidence="4" type="ORF">CO057_03565</name>
</gene>
<dbReference type="AlphaFoldDB" id="A0A2M8ENG9"/>
<dbReference type="Pfam" id="PF13727">
    <property type="entry name" value="CoA_binding_3"/>
    <property type="match status" value="1"/>
</dbReference>
<proteinExistence type="inferred from homology"/>
<feature type="domain" description="Bacterial sugar transferase" evidence="3">
    <location>
        <begin position="268"/>
        <end position="429"/>
    </location>
</feature>
<accession>A0A2M8ENG9</accession>
<evidence type="ECO:0000259" key="3">
    <source>
        <dbReference type="Pfam" id="PF02397"/>
    </source>
</evidence>
<evidence type="ECO:0000256" key="2">
    <source>
        <dbReference type="SAM" id="Phobius"/>
    </source>
</evidence>
<protein>
    <recommendedName>
        <fullName evidence="3">Bacterial sugar transferase domain-containing protein</fullName>
    </recommendedName>
</protein>
<name>A0A2M8ENG9_9BACT</name>
<evidence type="ECO:0000256" key="1">
    <source>
        <dbReference type="ARBA" id="ARBA00006464"/>
    </source>
</evidence>
<keyword evidence="2" id="KW-1133">Transmembrane helix</keyword>
<feature type="transmembrane region" description="Helical" evidence="2">
    <location>
        <begin position="273"/>
        <end position="296"/>
    </location>
</feature>
<feature type="transmembrane region" description="Helical" evidence="2">
    <location>
        <begin position="110"/>
        <end position="132"/>
    </location>
</feature>
<feature type="transmembrane region" description="Helical" evidence="2">
    <location>
        <begin position="53"/>
        <end position="74"/>
    </location>
</feature>
<organism evidence="4 5">
    <name type="scientific">Candidatus Uhrbacteria bacterium CG_4_9_14_0_2_um_filter_41_50</name>
    <dbReference type="NCBI Taxonomy" id="1975031"/>
    <lineage>
        <taxon>Bacteria</taxon>
        <taxon>Candidatus Uhriibacteriota</taxon>
    </lineage>
</organism>
<feature type="non-terminal residue" evidence="4">
    <location>
        <position position="430"/>
    </location>
</feature>
<evidence type="ECO:0000313" key="4">
    <source>
        <dbReference type="EMBL" id="PJC24296.1"/>
    </source>
</evidence>
<dbReference type="Proteomes" id="UP000230251">
    <property type="component" value="Unassembled WGS sequence"/>
</dbReference>
<comment type="similarity">
    <text evidence="1">Belongs to the bacterial sugar transferase family.</text>
</comment>